<dbReference type="GO" id="GO:0006782">
    <property type="term" value="P:protoporphyrinogen IX biosynthetic process"/>
    <property type="evidence" value="ECO:0007669"/>
    <property type="project" value="UniProtKB-UniPathway"/>
</dbReference>
<dbReference type="NCBIfam" id="TIGR00538">
    <property type="entry name" value="hemN"/>
    <property type="match status" value="1"/>
</dbReference>
<evidence type="ECO:0000256" key="3">
    <source>
        <dbReference type="ARBA" id="ARBA00005493"/>
    </source>
</evidence>
<evidence type="ECO:0000256" key="10">
    <source>
        <dbReference type="ARBA" id="ARBA00023004"/>
    </source>
</evidence>
<gene>
    <name evidence="19" type="primary">hemN</name>
    <name evidence="19" type="ORF">DPM33_11865</name>
</gene>
<evidence type="ECO:0000313" key="19">
    <source>
        <dbReference type="EMBL" id="RAZ90974.1"/>
    </source>
</evidence>
<comment type="function">
    <text evidence="13">Involved in the heme biosynthesis. Catalyzes the anaerobic oxidative decarboxylation of propionate groups of rings A and B of coproporphyrinogen III to yield the vinyl groups in protoporphyrinogen IX.</text>
</comment>
<dbReference type="InterPro" id="IPR004558">
    <property type="entry name" value="Coprogen_oxidase_HemN"/>
</dbReference>
<dbReference type="EC" id="1.3.98.3" evidence="15"/>
<keyword evidence="8 15" id="KW-0479">Metal-binding</keyword>
<feature type="binding site" evidence="16">
    <location>
        <position position="177"/>
    </location>
    <ligand>
        <name>S-adenosyl-L-methionine</name>
        <dbReference type="ChEBI" id="CHEBI:59789"/>
        <label>2</label>
    </ligand>
</feature>
<dbReference type="CDD" id="cd01335">
    <property type="entry name" value="Radical_SAM"/>
    <property type="match status" value="1"/>
</dbReference>
<dbReference type="AlphaFoldDB" id="A0A330HVH6"/>
<dbReference type="GO" id="GO:0005737">
    <property type="term" value="C:cytoplasm"/>
    <property type="evidence" value="ECO:0007669"/>
    <property type="project" value="UniProtKB-SubCell"/>
</dbReference>
<evidence type="ECO:0000256" key="12">
    <source>
        <dbReference type="ARBA" id="ARBA00023244"/>
    </source>
</evidence>
<feature type="binding site" evidence="17">
    <location>
        <position position="70"/>
    </location>
    <ligand>
        <name>[4Fe-4S] cluster</name>
        <dbReference type="ChEBI" id="CHEBI:49883"/>
        <note>4Fe-4S-S-AdoMet</note>
    </ligand>
</feature>
<feature type="domain" description="Radical SAM core" evidence="18">
    <location>
        <begin position="51"/>
        <end position="288"/>
    </location>
</feature>
<reference evidence="20" key="1">
    <citation type="submission" date="2018-06" db="EMBL/GenBank/DDBJ databases">
        <authorList>
            <person name="Helene L.C."/>
            <person name="Dall'Agnol R."/>
            <person name="Delamuta J.R."/>
            <person name="Hungria M."/>
        </authorList>
    </citation>
    <scope>NUCLEOTIDE SEQUENCE [LARGE SCALE GENOMIC DNA]</scope>
    <source>
        <strain evidence="20">AC99b</strain>
    </source>
</reference>
<dbReference type="SFLD" id="SFLDG01082">
    <property type="entry name" value="B12-binding_domain_containing"/>
    <property type="match status" value="1"/>
</dbReference>
<dbReference type="SFLD" id="SFLDG01065">
    <property type="entry name" value="anaerobic_coproporphyrinogen-I"/>
    <property type="match status" value="1"/>
</dbReference>
<evidence type="ECO:0000256" key="6">
    <source>
        <dbReference type="ARBA" id="ARBA00022490"/>
    </source>
</evidence>
<dbReference type="PIRSF" id="PIRSF000167">
    <property type="entry name" value="HemN"/>
    <property type="match status" value="1"/>
</dbReference>
<dbReference type="InterPro" id="IPR034505">
    <property type="entry name" value="Coproporphyrinogen-III_oxidase"/>
</dbReference>
<evidence type="ECO:0000256" key="8">
    <source>
        <dbReference type="ARBA" id="ARBA00022723"/>
    </source>
</evidence>
<feature type="binding site" evidence="16">
    <location>
        <position position="334"/>
    </location>
    <ligand>
        <name>S-adenosyl-L-methionine</name>
        <dbReference type="ChEBI" id="CHEBI:59789"/>
        <label>1</label>
    </ligand>
</feature>
<dbReference type="GO" id="GO:0051539">
    <property type="term" value="F:4 iron, 4 sulfur cluster binding"/>
    <property type="evidence" value="ECO:0007669"/>
    <property type="project" value="UniProtKB-KW"/>
</dbReference>
<dbReference type="OrthoDB" id="9808022at2"/>
<feature type="binding site" evidence="17">
    <location>
        <position position="66"/>
    </location>
    <ligand>
        <name>[4Fe-4S] cluster</name>
        <dbReference type="ChEBI" id="CHEBI:49883"/>
        <note>4Fe-4S-S-AdoMet</note>
    </ligand>
</feature>
<dbReference type="PANTHER" id="PTHR13932">
    <property type="entry name" value="COPROPORPHYRINIGEN III OXIDASE"/>
    <property type="match status" value="1"/>
</dbReference>
<keyword evidence="20" id="KW-1185">Reference proteome</keyword>
<evidence type="ECO:0000256" key="5">
    <source>
        <dbReference type="ARBA" id="ARBA00022485"/>
    </source>
</evidence>
<comment type="subunit">
    <text evidence="4">Monomer.</text>
</comment>
<organism evidence="19 20">
    <name type="scientific">Mesorhizobium hawassense</name>
    <dbReference type="NCBI Taxonomy" id="1209954"/>
    <lineage>
        <taxon>Bacteria</taxon>
        <taxon>Pseudomonadati</taxon>
        <taxon>Pseudomonadota</taxon>
        <taxon>Alphaproteobacteria</taxon>
        <taxon>Hyphomicrobiales</taxon>
        <taxon>Phyllobacteriaceae</taxon>
        <taxon>Mesorhizobium</taxon>
    </lineage>
</organism>
<dbReference type="RefSeq" id="WP_112097604.1">
    <property type="nucleotide sequence ID" value="NZ_QMBP01000004.1"/>
</dbReference>
<keyword evidence="12 15" id="KW-0627">Porphyrin biosynthesis</keyword>
<dbReference type="SUPFAM" id="SSF102114">
    <property type="entry name" value="Radical SAM enzymes"/>
    <property type="match status" value="1"/>
</dbReference>
<accession>A0A330HVH6</accession>
<evidence type="ECO:0000256" key="16">
    <source>
        <dbReference type="PIRSR" id="PIRSR000167-1"/>
    </source>
</evidence>
<dbReference type="Gene3D" id="3.80.30.20">
    <property type="entry name" value="tm_1862 like domain"/>
    <property type="match status" value="1"/>
</dbReference>
<evidence type="ECO:0000256" key="14">
    <source>
        <dbReference type="ARBA" id="ARBA00048321"/>
    </source>
</evidence>
<dbReference type="InterPro" id="IPR023404">
    <property type="entry name" value="rSAM_horseshoe"/>
</dbReference>
<feature type="binding site" evidence="17">
    <location>
        <position position="73"/>
    </location>
    <ligand>
        <name>[4Fe-4S] cluster</name>
        <dbReference type="ChEBI" id="CHEBI:49883"/>
        <note>4Fe-4S-S-AdoMet</note>
    </ligand>
</feature>
<dbReference type="SMART" id="SM00729">
    <property type="entry name" value="Elp3"/>
    <property type="match status" value="1"/>
</dbReference>
<dbReference type="Gene3D" id="1.10.10.920">
    <property type="match status" value="1"/>
</dbReference>
<evidence type="ECO:0000313" key="20">
    <source>
        <dbReference type="Proteomes" id="UP000251558"/>
    </source>
</evidence>
<evidence type="ECO:0000256" key="7">
    <source>
        <dbReference type="ARBA" id="ARBA00022691"/>
    </source>
</evidence>
<feature type="binding site" evidence="16">
    <location>
        <position position="60"/>
    </location>
    <ligand>
        <name>S-adenosyl-L-methionine</name>
        <dbReference type="ChEBI" id="CHEBI:59789"/>
        <label>1</label>
    </ligand>
</feature>
<feature type="binding site" evidence="16">
    <location>
        <position position="189"/>
    </location>
    <ligand>
        <name>S-adenosyl-L-methionine</name>
        <dbReference type="ChEBI" id="CHEBI:59789"/>
        <label>2</label>
    </ligand>
</feature>
<keyword evidence="5 15" id="KW-0004">4Fe-4S</keyword>
<evidence type="ECO:0000256" key="17">
    <source>
        <dbReference type="PIRSR" id="PIRSR000167-2"/>
    </source>
</evidence>
<dbReference type="GO" id="GO:0004109">
    <property type="term" value="F:coproporphyrinogen oxidase activity"/>
    <property type="evidence" value="ECO:0007669"/>
    <property type="project" value="InterPro"/>
</dbReference>
<dbReference type="GO" id="GO:0046872">
    <property type="term" value="F:metal ion binding"/>
    <property type="evidence" value="ECO:0007669"/>
    <property type="project" value="UniProtKB-KW"/>
</dbReference>
<dbReference type="PANTHER" id="PTHR13932:SF6">
    <property type="entry name" value="OXYGEN-INDEPENDENT COPROPORPHYRINOGEN III OXIDASE"/>
    <property type="match status" value="1"/>
</dbReference>
<comment type="caution">
    <text evidence="19">The sequence shown here is derived from an EMBL/GenBank/DDBJ whole genome shotgun (WGS) entry which is preliminary data.</text>
</comment>
<evidence type="ECO:0000256" key="9">
    <source>
        <dbReference type="ARBA" id="ARBA00023002"/>
    </source>
</evidence>
<dbReference type="SFLD" id="SFLDS00029">
    <property type="entry name" value="Radical_SAM"/>
    <property type="match status" value="1"/>
</dbReference>
<feature type="binding site" evidence="16">
    <location>
        <position position="117"/>
    </location>
    <ligand>
        <name>S-adenosyl-L-methionine</name>
        <dbReference type="ChEBI" id="CHEBI:59789"/>
        <label>1</label>
    </ligand>
</feature>
<comment type="cofactor">
    <cofactor evidence="15 17">
        <name>[4Fe-4S] cluster</name>
        <dbReference type="ChEBI" id="CHEBI:49883"/>
    </cofactor>
    <text evidence="15 17">Binds 1 [4Fe-4S] cluster. The cluster is coordinated with 3 cysteines and an exchangeable S-adenosyl-L-methionine.</text>
</comment>
<feature type="binding site" evidence="16">
    <location>
        <position position="150"/>
    </location>
    <ligand>
        <name>S-adenosyl-L-methionine</name>
        <dbReference type="ChEBI" id="CHEBI:59789"/>
        <label>1</label>
    </ligand>
</feature>
<evidence type="ECO:0000256" key="1">
    <source>
        <dbReference type="ARBA" id="ARBA00004496"/>
    </source>
</evidence>
<keyword evidence="9 15" id="KW-0560">Oxidoreductase</keyword>
<keyword evidence="6 15" id="KW-0963">Cytoplasm</keyword>
<comment type="subcellular location">
    <subcellularLocation>
        <location evidence="1 15">Cytoplasm</location>
    </subcellularLocation>
</comment>
<dbReference type="UniPathway" id="UPA00251">
    <property type="reaction ID" value="UER00323"/>
</dbReference>
<comment type="pathway">
    <text evidence="2 15">Porphyrin-containing compound metabolism; protoporphyrin-IX biosynthesis; protoporphyrinogen-IX from coproporphyrinogen-III (AdoMet route): step 1/1.</text>
</comment>
<feature type="binding site" evidence="16">
    <location>
        <position position="248"/>
    </location>
    <ligand>
        <name>S-adenosyl-L-methionine</name>
        <dbReference type="ChEBI" id="CHEBI:59789"/>
        <label>2</label>
    </ligand>
</feature>
<dbReference type="InterPro" id="IPR006638">
    <property type="entry name" value="Elp3/MiaA/NifB-like_rSAM"/>
</dbReference>
<feature type="binding site" evidence="16">
    <location>
        <position position="214"/>
    </location>
    <ligand>
        <name>S-adenosyl-L-methionine</name>
        <dbReference type="ChEBI" id="CHEBI:59789"/>
        <label>2</label>
    </ligand>
</feature>
<dbReference type="GO" id="GO:0051989">
    <property type="term" value="F:coproporphyrinogen dehydrogenase activity"/>
    <property type="evidence" value="ECO:0007669"/>
    <property type="project" value="UniProtKB-EC"/>
</dbReference>
<name>A0A330HVH6_9HYPH</name>
<protein>
    <recommendedName>
        <fullName evidence="15">Coproporphyrinogen-III oxidase</fullName>
        <ecNumber evidence="15">1.3.98.3</ecNumber>
    </recommendedName>
</protein>
<dbReference type="Pfam" id="PF04055">
    <property type="entry name" value="Radical_SAM"/>
    <property type="match status" value="1"/>
</dbReference>
<evidence type="ECO:0000256" key="15">
    <source>
        <dbReference type="PIRNR" id="PIRNR000167"/>
    </source>
</evidence>
<keyword evidence="11 15" id="KW-0411">Iron-sulfur</keyword>
<dbReference type="Proteomes" id="UP000251558">
    <property type="component" value="Unassembled WGS sequence"/>
</dbReference>
<reference evidence="19 20" key="2">
    <citation type="submission" date="2018-07" db="EMBL/GenBank/DDBJ databases">
        <title>Diversity of Mesorhizobium strains in Brazil.</title>
        <authorList>
            <person name="Helene L.C.F."/>
            <person name="Dall'Agnol R."/>
            <person name="Delamuta J.R.M."/>
            <person name="Hungria M."/>
        </authorList>
    </citation>
    <scope>NUCLEOTIDE SEQUENCE [LARGE SCALE GENOMIC DNA]</scope>
    <source>
        <strain evidence="19 20">AC99b</strain>
    </source>
</reference>
<comment type="catalytic activity">
    <reaction evidence="14 15">
        <text>coproporphyrinogen III + 2 S-adenosyl-L-methionine = protoporphyrinogen IX + 2 5'-deoxyadenosine + 2 L-methionine + 2 CO2</text>
        <dbReference type="Rhea" id="RHEA:15425"/>
        <dbReference type="ChEBI" id="CHEBI:16526"/>
        <dbReference type="ChEBI" id="CHEBI:17319"/>
        <dbReference type="ChEBI" id="CHEBI:57307"/>
        <dbReference type="ChEBI" id="CHEBI:57309"/>
        <dbReference type="ChEBI" id="CHEBI:57844"/>
        <dbReference type="ChEBI" id="CHEBI:59789"/>
        <dbReference type="EC" id="1.3.98.3"/>
    </reaction>
</comment>
<keyword evidence="10 15" id="KW-0408">Iron</keyword>
<keyword evidence="7 15" id="KW-0949">S-adenosyl-L-methionine</keyword>
<feature type="binding site" evidence="16">
    <location>
        <begin position="72"/>
        <end position="74"/>
    </location>
    <ligand>
        <name>S-adenosyl-L-methionine</name>
        <dbReference type="ChEBI" id="CHEBI:59789"/>
        <label>2</label>
    </ligand>
</feature>
<evidence type="ECO:0000256" key="4">
    <source>
        <dbReference type="ARBA" id="ARBA00011245"/>
    </source>
</evidence>
<proteinExistence type="inferred from homology"/>
<dbReference type="EMBL" id="QMBP01000004">
    <property type="protein sequence ID" value="RAZ90974.1"/>
    <property type="molecule type" value="Genomic_DNA"/>
</dbReference>
<dbReference type="PROSITE" id="PS51918">
    <property type="entry name" value="RADICAL_SAM"/>
    <property type="match status" value="1"/>
</dbReference>
<comment type="similarity">
    <text evidence="3 15">Belongs to the anaerobic coproporphyrinogen-III oxidase family.</text>
</comment>
<evidence type="ECO:0000256" key="2">
    <source>
        <dbReference type="ARBA" id="ARBA00004785"/>
    </source>
</evidence>
<dbReference type="InterPro" id="IPR058240">
    <property type="entry name" value="rSAM_sf"/>
</dbReference>
<dbReference type="InterPro" id="IPR007197">
    <property type="entry name" value="rSAM"/>
</dbReference>
<evidence type="ECO:0000259" key="18">
    <source>
        <dbReference type="PROSITE" id="PS51918"/>
    </source>
</evidence>
<evidence type="ECO:0000256" key="13">
    <source>
        <dbReference type="ARBA" id="ARBA00024295"/>
    </source>
</evidence>
<sequence>MSSPAIPLSSTRLNPIAGLGDNVPRYTSYPTAPHFHPGVDAVIVQGWMAALEGDDEISLYLHIPYCDRLCWFCACHTKQTRHYEPVATFLRSLHKEIETVGGLVSGRGRVRAVHFGGGSPTMLKPDDILMLGKALRKRFDFLDDASLSVEIDPNDMDEGRLDAFAAIGMTRASLGVQDFDPKVQKAINREQSFALTKSIVDAVRARGVSSVNLDLLYGLPHQTCESVAATVAQALTLTPDRLALFGYAHVPWFKKHQTMIDEAWLPDSTARLAQSQRAARLIVDAGYEALGLDHFAKPRDALAVAARAGKIRRNFQGYTEDQCETLIGLGPSSISRFRQGYAQNIVATGEYEKVVDSGQLAIARGVEFSLDDLARGWVIERLMCNFTFSAVDLVERFGAVGQTLLCEASRLAISGAGQFLRLDGENFIVPEESRPLIRTVAAKFDKYLDNGTGRHSLAV</sequence>
<evidence type="ECO:0000256" key="11">
    <source>
        <dbReference type="ARBA" id="ARBA00023014"/>
    </source>
</evidence>